<keyword evidence="6" id="KW-0539">Nucleus</keyword>
<keyword evidence="3" id="KW-0862">Zinc</keyword>
<dbReference type="InterPro" id="IPR004046">
    <property type="entry name" value="GST_C"/>
</dbReference>
<evidence type="ECO:0000256" key="3">
    <source>
        <dbReference type="ARBA" id="ARBA00022833"/>
    </source>
</evidence>
<keyword evidence="4" id="KW-0805">Transcription regulation</keyword>
<dbReference type="PROSITE" id="PS50405">
    <property type="entry name" value="GST_CTER"/>
    <property type="match status" value="1"/>
</dbReference>
<dbReference type="PANTHER" id="PTHR47660">
    <property type="entry name" value="TRANSCRIPTION FACTOR WITH C2H2 AND ZN(2)-CYS(6) DNA BINDING DOMAIN (EUROFUNG)-RELATED-RELATED"/>
    <property type="match status" value="1"/>
</dbReference>
<dbReference type="Pfam" id="PF04082">
    <property type="entry name" value="Fungal_trans"/>
    <property type="match status" value="1"/>
</dbReference>
<reference evidence="11 12" key="1">
    <citation type="submission" date="2020-01" db="EMBL/GenBank/DDBJ databases">
        <title>Identification and distribution of gene clusters putatively required for synthesis of sphingolipid metabolism inhibitors in phylogenetically diverse species of the filamentous fungus Fusarium.</title>
        <authorList>
            <person name="Kim H.-S."/>
            <person name="Busman M."/>
            <person name="Brown D.W."/>
            <person name="Divon H."/>
            <person name="Uhlig S."/>
            <person name="Proctor R.H."/>
        </authorList>
    </citation>
    <scope>NUCLEOTIDE SEQUENCE [LARGE SCALE GENOMIC DNA]</scope>
    <source>
        <strain evidence="11 12">NRRL 13308</strain>
    </source>
</reference>
<dbReference type="PROSITE" id="PS50404">
    <property type="entry name" value="GST_NTER"/>
    <property type="match status" value="1"/>
</dbReference>
<feature type="domain" description="Zn(2)-C6 fungal-type" evidence="8">
    <location>
        <begin position="12"/>
        <end position="41"/>
    </location>
</feature>
<evidence type="ECO:0000256" key="1">
    <source>
        <dbReference type="ARBA" id="ARBA00007409"/>
    </source>
</evidence>
<dbReference type="InterPro" id="IPR010987">
    <property type="entry name" value="Glutathione-S-Trfase_C-like"/>
</dbReference>
<dbReference type="Gene3D" id="1.20.1050.10">
    <property type="match status" value="1"/>
</dbReference>
<evidence type="ECO:0000259" key="8">
    <source>
        <dbReference type="PROSITE" id="PS50048"/>
    </source>
</evidence>
<keyword evidence="12" id="KW-1185">Reference proteome</keyword>
<dbReference type="Pfam" id="PF13409">
    <property type="entry name" value="GST_N_2"/>
    <property type="match status" value="1"/>
</dbReference>
<dbReference type="Pfam" id="PF00043">
    <property type="entry name" value="GST_C"/>
    <property type="match status" value="1"/>
</dbReference>
<evidence type="ECO:0000259" key="10">
    <source>
        <dbReference type="PROSITE" id="PS50405"/>
    </source>
</evidence>
<dbReference type="SFLD" id="SFLDS00019">
    <property type="entry name" value="Glutathione_Transferase_(cytos"/>
    <property type="match status" value="1"/>
</dbReference>
<dbReference type="SMART" id="SM00066">
    <property type="entry name" value="GAL4"/>
    <property type="match status" value="1"/>
</dbReference>
<feature type="region of interest" description="Disordered" evidence="7">
    <location>
        <begin position="43"/>
        <end position="65"/>
    </location>
</feature>
<evidence type="ECO:0000256" key="2">
    <source>
        <dbReference type="ARBA" id="ARBA00022723"/>
    </source>
</evidence>
<gene>
    <name evidence="11" type="ORF">FACUT_1042</name>
</gene>
<dbReference type="PROSITE" id="PS50048">
    <property type="entry name" value="ZN2_CY6_FUNGAL_2"/>
    <property type="match status" value="1"/>
</dbReference>
<dbReference type="InterPro" id="IPR007219">
    <property type="entry name" value="XnlR_reg_dom"/>
</dbReference>
<keyword evidence="2" id="KW-0479">Metal-binding</keyword>
<dbReference type="GO" id="GO:0003677">
    <property type="term" value="F:DNA binding"/>
    <property type="evidence" value="ECO:0007669"/>
    <property type="project" value="InterPro"/>
</dbReference>
<dbReference type="Gene3D" id="4.10.240.10">
    <property type="entry name" value="Zn(2)-C6 fungal-type DNA-binding domain"/>
    <property type="match status" value="1"/>
</dbReference>
<dbReference type="AlphaFoldDB" id="A0A8H4NTN9"/>
<dbReference type="CDD" id="cd12148">
    <property type="entry name" value="fungal_TF_MHR"/>
    <property type="match status" value="1"/>
</dbReference>
<dbReference type="Gene3D" id="3.40.30.10">
    <property type="entry name" value="Glutaredoxin"/>
    <property type="match status" value="1"/>
</dbReference>
<evidence type="ECO:0000313" key="12">
    <source>
        <dbReference type="Proteomes" id="UP000536711"/>
    </source>
</evidence>
<dbReference type="GO" id="GO:0008270">
    <property type="term" value="F:zinc ion binding"/>
    <property type="evidence" value="ECO:0007669"/>
    <property type="project" value="InterPro"/>
</dbReference>
<protein>
    <submittedName>
        <fullName evidence="11">Transcriptional activator CMR1</fullName>
    </submittedName>
</protein>
<comment type="similarity">
    <text evidence="1">Belongs to the GST superfamily.</text>
</comment>
<dbReference type="GO" id="GO:0000981">
    <property type="term" value="F:DNA-binding transcription factor activity, RNA polymerase II-specific"/>
    <property type="evidence" value="ECO:0007669"/>
    <property type="project" value="InterPro"/>
</dbReference>
<dbReference type="InterPro" id="IPR001138">
    <property type="entry name" value="Zn2Cys6_DnaBD"/>
</dbReference>
<dbReference type="InterPro" id="IPR004045">
    <property type="entry name" value="Glutathione_S-Trfase_N"/>
</dbReference>
<comment type="caution">
    <text evidence="11">The sequence shown here is derived from an EMBL/GenBank/DDBJ whole genome shotgun (WGS) entry which is preliminary data.</text>
</comment>
<evidence type="ECO:0000259" key="9">
    <source>
        <dbReference type="PROSITE" id="PS50404"/>
    </source>
</evidence>
<dbReference type="InterPro" id="IPR036864">
    <property type="entry name" value="Zn2-C6_fun-type_DNA-bd_sf"/>
</dbReference>
<dbReference type="InterPro" id="IPR040079">
    <property type="entry name" value="Glutathione_S-Trfase"/>
</dbReference>
<dbReference type="CDD" id="cd03057">
    <property type="entry name" value="GST_N_Beta"/>
    <property type="match status" value="1"/>
</dbReference>
<evidence type="ECO:0000256" key="5">
    <source>
        <dbReference type="ARBA" id="ARBA00023163"/>
    </source>
</evidence>
<organism evidence="11 12">
    <name type="scientific">Fusarium acutatum</name>
    <dbReference type="NCBI Taxonomy" id="78861"/>
    <lineage>
        <taxon>Eukaryota</taxon>
        <taxon>Fungi</taxon>
        <taxon>Dikarya</taxon>
        <taxon>Ascomycota</taxon>
        <taxon>Pezizomycotina</taxon>
        <taxon>Sordariomycetes</taxon>
        <taxon>Hypocreomycetidae</taxon>
        <taxon>Hypocreales</taxon>
        <taxon>Nectriaceae</taxon>
        <taxon>Fusarium</taxon>
        <taxon>Fusarium fujikuroi species complex</taxon>
    </lineage>
</organism>
<dbReference type="SUPFAM" id="SSF57701">
    <property type="entry name" value="Zn2/Cys6 DNA-binding domain"/>
    <property type="match status" value="1"/>
</dbReference>
<accession>A0A8H4NTN9</accession>
<evidence type="ECO:0000256" key="6">
    <source>
        <dbReference type="ARBA" id="ARBA00023242"/>
    </source>
</evidence>
<sequence length="884" mass="99309">MPTAPDPRRGRACDACHANKTKCDGGTKCTLCVKRGINCTYKHASKSSSGSKSPSEDAADPRTVANGFTSPALIQNLTPGTPQISPNDEIKAGFKRIANHVRSGEIPIGEDTPVPALDKNWIEGNSKEYFGRFHDTWPILHGPSYVTMDTSLLVSVSIAMISCWLRSPDEFEDVVLQLHESLMSAFSDWIANPRSRHEYDEPWPFETYQAILMNIIFAFYHGNEKLVSKASLLRGTFVVALREAEFFNSDNAAEQQRVHYPGTFVPWLMTIRDRWKRLIVSLFKIDTYLSIARFQAPTLFREEIDLTMPATYSLWNAYGLNIFFKRITLEPTDRSNFKLSEVIANPNTPAKPLLLFEDIHLALCGLLPAIWNQTQIVRRSTEAGRSTQNCTSSLAWQLEAWKADIERLKHQCFHAAEVGEFPFSAYIGDYDEDPVRAKALAMSNIKCLISECLMTYHLQGLQLYADPRMINSVAMASIVSPDHEAGVRPRLQKLHTQLNMWAKTPESRRALLHALAVLRQCESDLQANEPQTQSIDPTSYLAISMSALVVWAWLIFSEAACSCVPTMNHINIGDDPLDLQNTARLETWIQAEGTAGYTADERVSLCMALINMRRKEKKSVEKLVFGIDPKGVAMTLKGQIAKSRNQNLSTHKLNMGSTTEFNKMPKLTLYRANGSCSLVPHAILRHYKIPFTAVRLKFGPNGVEAADGSFSNAEYRSIHPRGYVPALTVDNEVITEMPAILSYISSLVPEENLFGIGPVQQAKVLEWLVFLSGTLHGLGYGAWLRPGRFSDDVTAHDKIRAKGRDVIHESFKRIDDGLKNQEFIVGNAFTVVDFNVYIFARWAHEVEIDLEKEYGHYHGQVRKIEKMDGVREAVENEGLKFAFP</sequence>
<keyword evidence="5" id="KW-0804">Transcription</keyword>
<dbReference type="GO" id="GO:0006351">
    <property type="term" value="P:DNA-templated transcription"/>
    <property type="evidence" value="ECO:0007669"/>
    <property type="project" value="InterPro"/>
</dbReference>
<dbReference type="Pfam" id="PF00172">
    <property type="entry name" value="Zn_clus"/>
    <property type="match status" value="1"/>
</dbReference>
<evidence type="ECO:0000313" key="11">
    <source>
        <dbReference type="EMBL" id="KAF4443956.1"/>
    </source>
</evidence>
<dbReference type="SUPFAM" id="SSF52833">
    <property type="entry name" value="Thioredoxin-like"/>
    <property type="match status" value="1"/>
</dbReference>
<dbReference type="CDD" id="cd00067">
    <property type="entry name" value="GAL4"/>
    <property type="match status" value="1"/>
</dbReference>
<dbReference type="PANTHER" id="PTHR47660:SF7">
    <property type="entry name" value="TRANSCRIPTION FACTOR WITH C2H2 AND ZN(2)-CYS(6) DNA BINDING DOMAIN (EUROFUNG)"/>
    <property type="match status" value="1"/>
</dbReference>
<dbReference type="InterPro" id="IPR036282">
    <property type="entry name" value="Glutathione-S-Trfase_C_sf"/>
</dbReference>
<name>A0A8H4NTN9_9HYPO</name>
<feature type="domain" description="GST C-terminal" evidence="10">
    <location>
        <begin position="757"/>
        <end position="884"/>
    </location>
</feature>
<dbReference type="OrthoDB" id="654211at2759"/>
<dbReference type="CDD" id="cd03188">
    <property type="entry name" value="GST_C_Beta"/>
    <property type="match status" value="1"/>
</dbReference>
<dbReference type="Proteomes" id="UP000536711">
    <property type="component" value="Unassembled WGS sequence"/>
</dbReference>
<evidence type="ECO:0000256" key="4">
    <source>
        <dbReference type="ARBA" id="ARBA00023015"/>
    </source>
</evidence>
<proteinExistence type="inferred from homology"/>
<dbReference type="InterPro" id="IPR036249">
    <property type="entry name" value="Thioredoxin-like_sf"/>
</dbReference>
<dbReference type="EMBL" id="JAADJF010000022">
    <property type="protein sequence ID" value="KAF4443956.1"/>
    <property type="molecule type" value="Genomic_DNA"/>
</dbReference>
<feature type="domain" description="GST N-terminal" evidence="9">
    <location>
        <begin position="664"/>
        <end position="752"/>
    </location>
</feature>
<dbReference type="PROSITE" id="PS00463">
    <property type="entry name" value="ZN2_CY6_FUNGAL_1"/>
    <property type="match status" value="1"/>
</dbReference>
<dbReference type="SUPFAM" id="SSF47616">
    <property type="entry name" value="GST C-terminal domain-like"/>
    <property type="match status" value="1"/>
</dbReference>
<evidence type="ECO:0000256" key="7">
    <source>
        <dbReference type="SAM" id="MobiDB-lite"/>
    </source>
</evidence>